<protein>
    <submittedName>
        <fullName evidence="8">Aminotransferase class V-fold PLP-dependent enzyme</fullName>
    </submittedName>
</protein>
<name>A0ABZ1ZEF7_STRAQ</name>
<evidence type="ECO:0000256" key="1">
    <source>
        <dbReference type="ARBA" id="ARBA00001933"/>
    </source>
</evidence>
<proteinExistence type="inferred from homology"/>
<evidence type="ECO:0000256" key="5">
    <source>
        <dbReference type="ARBA" id="ARBA00023239"/>
    </source>
</evidence>
<keyword evidence="3" id="KW-0210">Decarboxylase</keyword>
<evidence type="ECO:0000256" key="7">
    <source>
        <dbReference type="SAM" id="MobiDB-lite"/>
    </source>
</evidence>
<dbReference type="PANTHER" id="PTHR45677">
    <property type="entry name" value="GLUTAMATE DECARBOXYLASE-RELATED"/>
    <property type="match status" value="1"/>
</dbReference>
<dbReference type="Proteomes" id="UP001431926">
    <property type="component" value="Chromosome"/>
</dbReference>
<dbReference type="Gene3D" id="3.40.640.10">
    <property type="entry name" value="Type I PLP-dependent aspartate aminotransferase-like (Major domain)"/>
    <property type="match status" value="1"/>
</dbReference>
<feature type="region of interest" description="Disordered" evidence="7">
    <location>
        <begin position="1"/>
        <end position="23"/>
    </location>
</feature>
<dbReference type="InterPro" id="IPR015424">
    <property type="entry name" value="PyrdxlP-dep_Trfase"/>
</dbReference>
<reference evidence="8" key="1">
    <citation type="submission" date="2022-10" db="EMBL/GenBank/DDBJ databases">
        <title>The complete genomes of actinobacterial strains from the NBC collection.</title>
        <authorList>
            <person name="Joergensen T.S."/>
            <person name="Alvarez Arevalo M."/>
            <person name="Sterndorff E.B."/>
            <person name="Faurdal D."/>
            <person name="Vuksanovic O."/>
            <person name="Mourched A.-S."/>
            <person name="Charusanti P."/>
            <person name="Shaw S."/>
            <person name="Blin K."/>
            <person name="Weber T."/>
        </authorList>
    </citation>
    <scope>NUCLEOTIDE SEQUENCE</scope>
    <source>
        <strain evidence="8">NBC_01436</strain>
    </source>
</reference>
<dbReference type="InterPro" id="IPR002129">
    <property type="entry name" value="PyrdxlP-dep_de-COase"/>
</dbReference>
<dbReference type="InterPro" id="IPR015421">
    <property type="entry name" value="PyrdxlP-dep_Trfase_major"/>
</dbReference>
<dbReference type="Pfam" id="PF00282">
    <property type="entry name" value="Pyridoxal_deC"/>
    <property type="match status" value="1"/>
</dbReference>
<feature type="region of interest" description="Disordered" evidence="7">
    <location>
        <begin position="508"/>
        <end position="534"/>
    </location>
</feature>
<organism evidence="8 9">
    <name type="scientific">Streptomyces anulatus</name>
    <name type="common">Streptomyces chrysomallus</name>
    <dbReference type="NCBI Taxonomy" id="1892"/>
    <lineage>
        <taxon>Bacteria</taxon>
        <taxon>Bacillati</taxon>
        <taxon>Actinomycetota</taxon>
        <taxon>Actinomycetes</taxon>
        <taxon>Kitasatosporales</taxon>
        <taxon>Streptomycetaceae</taxon>
        <taxon>Streptomyces</taxon>
    </lineage>
</organism>
<dbReference type="SUPFAM" id="SSF53383">
    <property type="entry name" value="PLP-dependent transferases"/>
    <property type="match status" value="1"/>
</dbReference>
<sequence length="534" mass="54011">MSDGTPPIPGPAGPREGLVAGGAHGPGRLRALTAIVLDALENAAEARGGPLPAGGPEAVALSTLALCAPVLPEEGVGPEAALGDVVRAVAEGAADPADPACVAHLHCPPLAVAVAADLAGAALNPSMDSWDQAPAAGVIEELTTAALARLIHPTAPAPDALITSGGTESNLVALLLARERAVPGTLRVVTGANAHHSVHRAAWMLGLPAPVVVACRDGRIDPAALDDALAALAGAPLLVVATAGTTDEGRIDPLPEIARVAERHAARLHVDAAYGGPLLFSERLAPLLAGLEHAASVTFDLHKLGWQPVAAGVLAVADAGMLAPLSLRADYLNADDDTEAGLPDLLGRSIRTTRRPDALKMAVTFRALGRRGLGELVEHCVRTAHAFGRAVDARPGLRRRPGDIGISTVLFRPTVADALPDEAGDAVVAAVRRTLLAEGHAVLGRAQAEDADGRRRLWLKATLLHPDTAAAELLPLLDLVTVAADRAATEAEADGVVTGAEVDGVVTGAGADRAATGAPGAEDTDAPAAERLSP</sequence>
<keyword evidence="4 6" id="KW-0663">Pyridoxal phosphate</keyword>
<comment type="cofactor">
    <cofactor evidence="1 6">
        <name>pyridoxal 5'-phosphate</name>
        <dbReference type="ChEBI" id="CHEBI:597326"/>
    </cofactor>
</comment>
<evidence type="ECO:0000256" key="4">
    <source>
        <dbReference type="ARBA" id="ARBA00022898"/>
    </source>
</evidence>
<comment type="similarity">
    <text evidence="2 6">Belongs to the group II decarboxylase family.</text>
</comment>
<evidence type="ECO:0000313" key="8">
    <source>
        <dbReference type="EMBL" id="WUX35762.1"/>
    </source>
</evidence>
<dbReference type="GO" id="GO:0008483">
    <property type="term" value="F:transaminase activity"/>
    <property type="evidence" value="ECO:0007669"/>
    <property type="project" value="UniProtKB-KW"/>
</dbReference>
<feature type="compositionally biased region" description="Low complexity" evidence="7">
    <location>
        <begin position="508"/>
        <end position="521"/>
    </location>
</feature>
<keyword evidence="8" id="KW-0032">Aminotransferase</keyword>
<evidence type="ECO:0000256" key="2">
    <source>
        <dbReference type="ARBA" id="ARBA00009533"/>
    </source>
</evidence>
<accession>A0ABZ1ZEF7</accession>
<dbReference type="Gene3D" id="3.90.1150.10">
    <property type="entry name" value="Aspartate Aminotransferase, domain 1"/>
    <property type="match status" value="1"/>
</dbReference>
<dbReference type="PANTHER" id="PTHR45677:SF8">
    <property type="entry name" value="CYSTEINE SULFINIC ACID DECARBOXYLASE"/>
    <property type="match status" value="1"/>
</dbReference>
<dbReference type="InterPro" id="IPR015422">
    <property type="entry name" value="PyrdxlP-dep_Trfase_small"/>
</dbReference>
<dbReference type="EMBL" id="CP109491">
    <property type="protein sequence ID" value="WUX35762.1"/>
    <property type="molecule type" value="Genomic_DNA"/>
</dbReference>
<evidence type="ECO:0000256" key="6">
    <source>
        <dbReference type="RuleBase" id="RU000382"/>
    </source>
</evidence>
<evidence type="ECO:0000256" key="3">
    <source>
        <dbReference type="ARBA" id="ARBA00022793"/>
    </source>
</evidence>
<dbReference type="RefSeq" id="WP_329354978.1">
    <property type="nucleotide sequence ID" value="NZ_CP109400.1"/>
</dbReference>
<keyword evidence="5 6" id="KW-0456">Lyase</keyword>
<keyword evidence="9" id="KW-1185">Reference proteome</keyword>
<keyword evidence="8" id="KW-0808">Transferase</keyword>
<feature type="compositionally biased region" description="Pro residues" evidence="7">
    <location>
        <begin position="1"/>
        <end position="12"/>
    </location>
</feature>
<gene>
    <name evidence="8" type="ORF">OG367_05735</name>
</gene>
<evidence type="ECO:0000313" key="9">
    <source>
        <dbReference type="Proteomes" id="UP001431926"/>
    </source>
</evidence>